<feature type="transmembrane region" description="Helical" evidence="2">
    <location>
        <begin position="79"/>
        <end position="99"/>
    </location>
</feature>
<keyword evidence="5" id="KW-1185">Reference proteome</keyword>
<dbReference type="SMART" id="SM00331">
    <property type="entry name" value="PP2C_SIG"/>
    <property type="match status" value="1"/>
</dbReference>
<dbReference type="InterPro" id="IPR036457">
    <property type="entry name" value="PPM-type-like_dom_sf"/>
</dbReference>
<reference evidence="4 5" key="1">
    <citation type="submission" date="2020-03" db="EMBL/GenBank/DDBJ databases">
        <title>WGS of actinomycetes isolated from Thailand.</title>
        <authorList>
            <person name="Thawai C."/>
        </authorList>
    </citation>
    <scope>NUCLEOTIDE SEQUENCE [LARGE SCALE GENOMIC DNA]</scope>
    <source>
        <strain evidence="4 5">PLAI 1-29</strain>
    </source>
</reference>
<dbReference type="InterPro" id="IPR052016">
    <property type="entry name" value="Bact_Sigma-Reg"/>
</dbReference>
<dbReference type="RefSeq" id="WP_168103915.1">
    <property type="nucleotide sequence ID" value="NZ_JAATEN010000023.1"/>
</dbReference>
<keyword evidence="2" id="KW-1133">Transmembrane helix</keyword>
<comment type="caution">
    <text evidence="4">The sequence shown here is derived from an EMBL/GenBank/DDBJ whole genome shotgun (WGS) entry which is preliminary data.</text>
</comment>
<accession>A0ABX1C1J8</accession>
<evidence type="ECO:0000256" key="2">
    <source>
        <dbReference type="SAM" id="Phobius"/>
    </source>
</evidence>
<feature type="domain" description="PPM-type phosphatase" evidence="3">
    <location>
        <begin position="157"/>
        <end position="379"/>
    </location>
</feature>
<feature type="transmembrane region" description="Helical" evidence="2">
    <location>
        <begin position="55"/>
        <end position="73"/>
    </location>
</feature>
<name>A0ABX1C1J8_9ACTN</name>
<organism evidence="4 5">
    <name type="scientific">Streptomyces zingiberis</name>
    <dbReference type="NCBI Taxonomy" id="2053010"/>
    <lineage>
        <taxon>Bacteria</taxon>
        <taxon>Bacillati</taxon>
        <taxon>Actinomycetota</taxon>
        <taxon>Actinomycetes</taxon>
        <taxon>Kitasatosporales</taxon>
        <taxon>Streptomycetaceae</taxon>
        <taxon>Streptomyces</taxon>
    </lineage>
</organism>
<keyword evidence="2" id="KW-0472">Membrane</keyword>
<evidence type="ECO:0000259" key="3">
    <source>
        <dbReference type="SMART" id="SM00331"/>
    </source>
</evidence>
<dbReference type="PANTHER" id="PTHR43156:SF2">
    <property type="entry name" value="STAGE II SPORULATION PROTEIN E"/>
    <property type="match status" value="1"/>
</dbReference>
<dbReference type="InterPro" id="IPR001932">
    <property type="entry name" value="PPM-type_phosphatase-like_dom"/>
</dbReference>
<protein>
    <submittedName>
        <fullName evidence="4">Serine/threonine-protein phosphatase</fullName>
    </submittedName>
</protein>
<sequence>MDGSGGSGGGSAGRAGRGTFWDRFRGTWLYRAMPWLLPYGVVVLSVAIDYSLPNNIAFTSALVAAPLAAAALWTFRGTIAVSVVTVGALCWLVFARDALLPLERWVRLLTVLVVCAMSVVINRALQHSVVRLASARRVAEAAQLSVLPTPPEQVGELSVAVRYEAAQEGARIGGDLYAVAASPFGVRMMVADVRGKGLPAVDAVTVVLGAFREAAERVAELAEVAHWMDQALHRERRQRDGLERTEGFVTAILVEIAAEDPGTLRIVNRGHPSPLLLRDGAVEPLEPGSFSLPLGLDDLGQQTPGVESAAFLPGALLLLYTDGMTEARDAGGVFYDPVARLAGRRFTGPTALLDEVLADVAEHTGGVTADDLALLAVARGPDGNRAPD</sequence>
<dbReference type="Proteomes" id="UP000695264">
    <property type="component" value="Unassembled WGS sequence"/>
</dbReference>
<gene>
    <name evidence="4" type="ORF">HCK00_22860</name>
</gene>
<evidence type="ECO:0000313" key="4">
    <source>
        <dbReference type="EMBL" id="NJQ03293.1"/>
    </source>
</evidence>
<dbReference type="PANTHER" id="PTHR43156">
    <property type="entry name" value="STAGE II SPORULATION PROTEIN E-RELATED"/>
    <property type="match status" value="1"/>
</dbReference>
<dbReference type="EMBL" id="JAATEN010000023">
    <property type="protein sequence ID" value="NJQ03293.1"/>
    <property type="molecule type" value="Genomic_DNA"/>
</dbReference>
<keyword evidence="1" id="KW-0378">Hydrolase</keyword>
<keyword evidence="2" id="KW-0812">Transmembrane</keyword>
<dbReference type="SUPFAM" id="SSF81606">
    <property type="entry name" value="PP2C-like"/>
    <property type="match status" value="1"/>
</dbReference>
<dbReference type="Gene3D" id="3.60.40.10">
    <property type="entry name" value="PPM-type phosphatase domain"/>
    <property type="match status" value="1"/>
</dbReference>
<dbReference type="Pfam" id="PF07228">
    <property type="entry name" value="SpoIIE"/>
    <property type="match status" value="1"/>
</dbReference>
<evidence type="ECO:0000256" key="1">
    <source>
        <dbReference type="ARBA" id="ARBA00022801"/>
    </source>
</evidence>
<evidence type="ECO:0000313" key="5">
    <source>
        <dbReference type="Proteomes" id="UP000695264"/>
    </source>
</evidence>
<feature type="transmembrane region" description="Helical" evidence="2">
    <location>
        <begin position="106"/>
        <end position="125"/>
    </location>
</feature>
<feature type="transmembrane region" description="Helical" evidence="2">
    <location>
        <begin position="28"/>
        <end position="48"/>
    </location>
</feature>
<proteinExistence type="predicted"/>